<accession>A0ABV5N9G5</accession>
<keyword evidence="3" id="KW-1185">Reference proteome</keyword>
<evidence type="ECO:0000256" key="1">
    <source>
        <dbReference type="SAM" id="MobiDB-lite"/>
    </source>
</evidence>
<protein>
    <recommendedName>
        <fullName evidence="4">Serine/threonine protein kinase</fullName>
    </recommendedName>
</protein>
<evidence type="ECO:0008006" key="4">
    <source>
        <dbReference type="Google" id="ProtNLM"/>
    </source>
</evidence>
<evidence type="ECO:0000313" key="3">
    <source>
        <dbReference type="Proteomes" id="UP001589709"/>
    </source>
</evidence>
<organism evidence="2 3">
    <name type="scientific">Streptomyces cinereospinus</name>
    <dbReference type="NCBI Taxonomy" id="285561"/>
    <lineage>
        <taxon>Bacteria</taxon>
        <taxon>Bacillati</taxon>
        <taxon>Actinomycetota</taxon>
        <taxon>Actinomycetes</taxon>
        <taxon>Kitasatosporales</taxon>
        <taxon>Streptomycetaceae</taxon>
        <taxon>Streptomyces</taxon>
    </lineage>
</organism>
<dbReference type="EMBL" id="JBHMCY010000083">
    <property type="protein sequence ID" value="MFB9466935.1"/>
    <property type="molecule type" value="Genomic_DNA"/>
</dbReference>
<proteinExistence type="predicted"/>
<sequence>LAGRAAPVAAPVRGRTTAPPPRRLRAWIAGTALAPAGPAAALVVVLDRDGEPRPDRVPFEQAVIQPAAAPVVRYGTAVAGAGVTSDLRVTARGAALGTYTPAGYTLRTLTVGGKTYTARTRTPGCRVRPGRRTAGSPWTTRPPPRACRPTGPGRRPRPPALSGSVPGARPLQLTASH</sequence>
<reference evidence="2 3" key="1">
    <citation type="submission" date="2024-09" db="EMBL/GenBank/DDBJ databases">
        <authorList>
            <person name="Sun Q."/>
            <person name="Mori K."/>
        </authorList>
    </citation>
    <scope>NUCLEOTIDE SEQUENCE [LARGE SCALE GENOMIC DNA]</scope>
    <source>
        <strain evidence="2 3">JCM 6917</strain>
    </source>
</reference>
<comment type="caution">
    <text evidence="2">The sequence shown here is derived from an EMBL/GenBank/DDBJ whole genome shotgun (WGS) entry which is preliminary data.</text>
</comment>
<name>A0ABV5N9G5_9ACTN</name>
<feature type="non-terminal residue" evidence="2">
    <location>
        <position position="1"/>
    </location>
</feature>
<dbReference type="Proteomes" id="UP001589709">
    <property type="component" value="Unassembled WGS sequence"/>
</dbReference>
<feature type="region of interest" description="Disordered" evidence="1">
    <location>
        <begin position="119"/>
        <end position="177"/>
    </location>
</feature>
<dbReference type="RefSeq" id="WP_381350012.1">
    <property type="nucleotide sequence ID" value="NZ_JBHMCY010000083.1"/>
</dbReference>
<evidence type="ECO:0000313" key="2">
    <source>
        <dbReference type="EMBL" id="MFB9466935.1"/>
    </source>
</evidence>
<gene>
    <name evidence="2" type="ORF">ACFF45_30620</name>
</gene>